<proteinExistence type="inferred from homology"/>
<keyword evidence="8" id="KW-1185">Reference proteome</keyword>
<keyword evidence="2 5" id="KW-0238">DNA-binding</keyword>
<evidence type="ECO:0000259" key="6">
    <source>
        <dbReference type="PROSITE" id="PS51325"/>
    </source>
</evidence>
<dbReference type="GO" id="GO:0045895">
    <property type="term" value="P:positive regulation of mating-type specific transcription, DNA-templated"/>
    <property type="evidence" value="ECO:0007669"/>
    <property type="project" value="InterPro"/>
</dbReference>
<dbReference type="AlphaFoldDB" id="A0A2P5IAS9"/>
<evidence type="ECO:0000256" key="3">
    <source>
        <dbReference type="ARBA" id="ARBA00023163"/>
    </source>
</evidence>
<keyword evidence="3 5" id="KW-0804">Transcription</keyword>
<dbReference type="InterPro" id="IPR006856">
    <property type="entry name" value="MATalpha_HMGbox"/>
</dbReference>
<comment type="subcellular location">
    <subcellularLocation>
        <location evidence="5">Nucleus</location>
    </subcellularLocation>
</comment>
<name>A0A2P5IAS9_DIAHE</name>
<keyword evidence="4 5" id="KW-0539">Nucleus</keyword>
<dbReference type="Proteomes" id="UP000094444">
    <property type="component" value="Unassembled WGS sequence"/>
</dbReference>
<comment type="caution">
    <text evidence="7">The sequence shown here is derived from an EMBL/GenBank/DDBJ whole genome shotgun (WGS) entry which is preliminary data.</text>
</comment>
<evidence type="ECO:0000256" key="4">
    <source>
        <dbReference type="ARBA" id="ARBA00023242"/>
    </source>
</evidence>
<feature type="domain" description="Alpha box" evidence="6">
    <location>
        <begin position="47"/>
        <end position="102"/>
    </location>
</feature>
<evidence type="ECO:0000313" key="7">
    <source>
        <dbReference type="EMBL" id="POS79605.1"/>
    </source>
</evidence>
<evidence type="ECO:0000256" key="5">
    <source>
        <dbReference type="RuleBase" id="RU003516"/>
    </source>
</evidence>
<dbReference type="InParanoid" id="A0A2P5IAS9"/>
<organism evidence="7 8">
    <name type="scientific">Diaporthe helianthi</name>
    <dbReference type="NCBI Taxonomy" id="158607"/>
    <lineage>
        <taxon>Eukaryota</taxon>
        <taxon>Fungi</taxon>
        <taxon>Dikarya</taxon>
        <taxon>Ascomycota</taxon>
        <taxon>Pezizomycotina</taxon>
        <taxon>Sordariomycetes</taxon>
        <taxon>Sordariomycetidae</taxon>
        <taxon>Diaporthales</taxon>
        <taxon>Diaporthaceae</taxon>
        <taxon>Diaporthe</taxon>
    </lineage>
</organism>
<dbReference type="GO" id="GO:0005634">
    <property type="term" value="C:nucleus"/>
    <property type="evidence" value="ECO:0007669"/>
    <property type="project" value="UniProtKB-SubCell"/>
</dbReference>
<dbReference type="Pfam" id="PF04769">
    <property type="entry name" value="MATalpha_HMGbox"/>
    <property type="match status" value="1"/>
</dbReference>
<evidence type="ECO:0000256" key="1">
    <source>
        <dbReference type="ARBA" id="ARBA00023015"/>
    </source>
</evidence>
<sequence>MNAAVRALLGGQGRVRSILYEQRRKKDGRVAKKSTSKDTNSVDLVVKKKKSVNGYMFFRLTMQHAFTNYSQAERSLFIREMWEKEPHKQTWTLIAKVWTHIRDHSGGFSTTIQFAVAAIEETGLTQPDLWLSTYNMALVRDNDGLVTLQQHQAPIAIPDPRQLTDVELLFRVLRRGLPVENPVDLLDKLVKSQRHYMTVTDRSVPAGEVDVAINNGINNVPLHVSSYTTELAPTHSFFEKGVGVADGSVLGSLRIDAGLFSMGGGQIFGGYEFDTTTDHLLDPINDPLNANVVANTSQVLDMGLPAQWVAFSGQVTEDDHLIDHDPDDPEDYPLNVDFLDPNNYWNL</sequence>
<reference evidence="7" key="1">
    <citation type="submission" date="2017-09" db="EMBL/GenBank/DDBJ databases">
        <title>Polyketide synthases of a Diaporthe helianthi virulent isolate.</title>
        <authorList>
            <person name="Baroncelli R."/>
        </authorList>
    </citation>
    <scope>NUCLEOTIDE SEQUENCE [LARGE SCALE GENOMIC DNA]</scope>
    <source>
        <strain evidence="7">7/96</strain>
    </source>
</reference>
<dbReference type="OrthoDB" id="5398665at2759"/>
<evidence type="ECO:0000256" key="2">
    <source>
        <dbReference type="ARBA" id="ARBA00023125"/>
    </source>
</evidence>
<dbReference type="EMBL" id="MAVT02000101">
    <property type="protein sequence ID" value="POS79605.1"/>
    <property type="molecule type" value="Genomic_DNA"/>
</dbReference>
<keyword evidence="1 5" id="KW-0805">Transcription regulation</keyword>
<comment type="similarity">
    <text evidence="5">Belongs to the MATALPHA1 family.</text>
</comment>
<protein>
    <submittedName>
        <fullName evidence="7">Mating-type protein A-1</fullName>
    </submittedName>
</protein>
<evidence type="ECO:0000313" key="8">
    <source>
        <dbReference type="Proteomes" id="UP000094444"/>
    </source>
</evidence>
<dbReference type="GO" id="GO:0008301">
    <property type="term" value="F:DNA binding, bending"/>
    <property type="evidence" value="ECO:0007669"/>
    <property type="project" value="InterPro"/>
</dbReference>
<gene>
    <name evidence="7" type="ORF">DHEL01_v202002</name>
</gene>
<dbReference type="PROSITE" id="PS51325">
    <property type="entry name" value="ALPHA_BOX"/>
    <property type="match status" value="1"/>
</dbReference>
<accession>A0A2P5IAS9</accession>